<dbReference type="InterPro" id="IPR013043">
    <property type="entry name" value="DUF1595"/>
</dbReference>
<keyword evidence="1" id="KW-0732">Signal</keyword>
<dbReference type="InterPro" id="IPR013039">
    <property type="entry name" value="DUF1588"/>
</dbReference>
<evidence type="ECO:0000259" key="3">
    <source>
        <dbReference type="Pfam" id="PF07626"/>
    </source>
</evidence>
<dbReference type="RefSeq" id="WP_406697087.1">
    <property type="nucleotide sequence ID" value="NZ_CP155447.1"/>
</dbReference>
<organism evidence="7">
    <name type="scientific">Singulisphaera sp. Ch08</name>
    <dbReference type="NCBI Taxonomy" id="3120278"/>
    <lineage>
        <taxon>Bacteria</taxon>
        <taxon>Pseudomonadati</taxon>
        <taxon>Planctomycetota</taxon>
        <taxon>Planctomycetia</taxon>
        <taxon>Isosphaerales</taxon>
        <taxon>Isosphaeraceae</taxon>
        <taxon>Singulisphaera</taxon>
    </lineage>
</organism>
<reference evidence="7" key="1">
    <citation type="submission" date="2024-05" db="EMBL/GenBank/DDBJ databases">
        <title>Planctomycetes of the genus Singulisphaera possess chitinolytic capabilities.</title>
        <authorList>
            <person name="Ivanova A."/>
        </authorList>
    </citation>
    <scope>NUCLEOTIDE SEQUENCE</scope>
    <source>
        <strain evidence="7">Ch08T</strain>
    </source>
</reference>
<feature type="domain" description="DUF1588" evidence="4">
    <location>
        <begin position="600"/>
        <end position="697"/>
    </location>
</feature>
<dbReference type="Pfam" id="PF07626">
    <property type="entry name" value="PSD3"/>
    <property type="match status" value="1"/>
</dbReference>
<gene>
    <name evidence="7" type="ORF">V5E97_39495</name>
</gene>
<evidence type="ECO:0000259" key="4">
    <source>
        <dbReference type="Pfam" id="PF07627"/>
    </source>
</evidence>
<feature type="domain" description="DUF1595" evidence="6">
    <location>
        <begin position="380"/>
        <end position="440"/>
    </location>
</feature>
<evidence type="ECO:0000259" key="5">
    <source>
        <dbReference type="Pfam" id="PF07631"/>
    </source>
</evidence>
<accession>A0AAU7CGQ5</accession>
<evidence type="ECO:0000259" key="6">
    <source>
        <dbReference type="Pfam" id="PF07637"/>
    </source>
</evidence>
<protein>
    <submittedName>
        <fullName evidence="7">DUF1592 domain-containing protein</fullName>
    </submittedName>
</protein>
<dbReference type="EMBL" id="CP155447">
    <property type="protein sequence ID" value="XBH04335.1"/>
    <property type="molecule type" value="Genomic_DNA"/>
</dbReference>
<feature type="signal peptide" evidence="1">
    <location>
        <begin position="1"/>
        <end position="27"/>
    </location>
</feature>
<dbReference type="Pfam" id="PF07637">
    <property type="entry name" value="PSD5"/>
    <property type="match status" value="1"/>
</dbReference>
<dbReference type="Pfam" id="PF07627">
    <property type="entry name" value="PSCyt3"/>
    <property type="match status" value="1"/>
</dbReference>
<feature type="domain" description="DUF1587" evidence="3">
    <location>
        <begin position="133"/>
        <end position="195"/>
    </location>
</feature>
<proteinExistence type="predicted"/>
<feature type="domain" description="DUF1585" evidence="2">
    <location>
        <begin position="711"/>
        <end position="784"/>
    </location>
</feature>
<feature type="chain" id="PRO_5043739194" evidence="1">
    <location>
        <begin position="28"/>
        <end position="790"/>
    </location>
</feature>
<dbReference type="InterPro" id="IPR013036">
    <property type="entry name" value="DUF1587"/>
</dbReference>
<dbReference type="Pfam" id="PF07624">
    <property type="entry name" value="PSD2"/>
    <property type="match status" value="1"/>
</dbReference>
<dbReference type="Pfam" id="PF07631">
    <property type="entry name" value="PSD4"/>
    <property type="match status" value="1"/>
</dbReference>
<dbReference type="InterPro" id="IPR013042">
    <property type="entry name" value="DUF1592"/>
</dbReference>
<sequence length="790" mass="88529">MNRRAQWVCRCTLLLLTARGFMTVSQAQPQASRRTSPDQVVVSRFIDRYCVDCHNSEAKAADLDLDAINSDDLNQHPQVWEQVVRKLAARQMPPAKKRRPSEGTYDSVIDSLVRSLDDAAAEHPNPGRTDTFRRLNRTEYQNAIRDLLAVEVDATALLPPDESSHGFDNVTVGDLSPTLFDRYITASQKISRLAVGSPRRSPGGDTIRIRADLTQEEHVDGLPLGTRGGALIPYQFPRSGEYEIQLRLARDRNEQVEGLREPHELEVLLDRERVGLLTVTPPSGGKDHQAVDEKLKVRIPVTAGPHKLGVTFLKRPSSLLETKRQPYQAHFNMHRHPRMSPALYQVSITGPYAATEVGDTPSRRRLFVCRPTKPGEEEDCARVILSTLMRRAYRRPVTDADLEKPLAFYRNARAEGDFDSGIEMALSAVLVNPHFLFRIEPDPPGVAANSAYRISDLELASRLSFFLWSSIPDDELLDLAMRGDLNKPDVLERQVRRMLLDSRSRTLVSNFAGQWLHLRNLESMTPDLRLFPDFDDNLRQAFRQETELNFERVLREDRSVLDLLKSDSTFLNERLAKHYGIPHVYGSRFRRVTLGEDSVRGGLLRQGSILTVTSYATRTSPVIRGKWILENLLGTPIPPPPANVPALKDNTVSSTLSVRERLAEHRANIACASCHNLMDPVGFALENYDAVGRWRTVEEGKPTDSTGGLPDGSQFAGVTGLEQALLNRPELFVGTMAEKLLTYALGRGVESFDGPAIRKVVRETRAADDRFSSLIVGIATSTPFQMRKSE</sequence>
<dbReference type="InterPro" id="IPR011478">
    <property type="entry name" value="DUF1585"/>
</dbReference>
<dbReference type="AlphaFoldDB" id="A0AAU7CGQ5"/>
<name>A0AAU7CGQ5_9BACT</name>
<feature type="domain" description="DUF1592" evidence="5">
    <location>
        <begin position="454"/>
        <end position="581"/>
    </location>
</feature>
<evidence type="ECO:0000256" key="1">
    <source>
        <dbReference type="SAM" id="SignalP"/>
    </source>
</evidence>
<evidence type="ECO:0000313" key="7">
    <source>
        <dbReference type="EMBL" id="XBH04335.1"/>
    </source>
</evidence>
<evidence type="ECO:0000259" key="2">
    <source>
        <dbReference type="Pfam" id="PF07624"/>
    </source>
</evidence>